<comment type="caution">
    <text evidence="1">The sequence shown here is derived from an EMBL/GenBank/DDBJ whole genome shotgun (WGS) entry which is preliminary data.</text>
</comment>
<accession>E6PN41</accession>
<evidence type="ECO:0000313" key="1">
    <source>
        <dbReference type="EMBL" id="CBH96343.1"/>
    </source>
</evidence>
<name>E6PN41_9ZZZZ</name>
<gene>
    <name evidence="1" type="ORF">CARN2_2284</name>
</gene>
<organism evidence="1">
    <name type="scientific">mine drainage metagenome</name>
    <dbReference type="NCBI Taxonomy" id="410659"/>
    <lineage>
        <taxon>unclassified sequences</taxon>
        <taxon>metagenomes</taxon>
        <taxon>ecological metagenomes</taxon>
    </lineage>
</organism>
<sequence>MTLLTPPANEAALLSEAVLAEDWLKPEEDAAWAHLQPVGS</sequence>
<protein>
    <submittedName>
        <fullName evidence="1">Uncharacterized protein</fullName>
    </submittedName>
</protein>
<reference evidence="1" key="1">
    <citation type="submission" date="2009-10" db="EMBL/GenBank/DDBJ databases">
        <title>Diversity of trophic interactions inside an arsenic-rich microbial ecosystem.</title>
        <authorList>
            <person name="Bertin P.N."/>
            <person name="Heinrich-Salmeron A."/>
            <person name="Pelletier E."/>
            <person name="Goulhen-Chollet F."/>
            <person name="Arsene-Ploetze F."/>
            <person name="Gallien S."/>
            <person name="Calteau A."/>
            <person name="Vallenet D."/>
            <person name="Casiot C."/>
            <person name="Chane-Woon-Ming B."/>
            <person name="Giloteaux L."/>
            <person name="Barakat M."/>
            <person name="Bonnefoy V."/>
            <person name="Bruneel O."/>
            <person name="Chandler M."/>
            <person name="Cleiss J."/>
            <person name="Duran R."/>
            <person name="Elbaz-Poulichet F."/>
            <person name="Fonknechten N."/>
            <person name="Lauga B."/>
            <person name="Mornico D."/>
            <person name="Ortet P."/>
            <person name="Schaeffer C."/>
            <person name="Siguier P."/>
            <person name="Alexander Thil Smith A."/>
            <person name="Van Dorsselaer A."/>
            <person name="Weissenbach J."/>
            <person name="Medigue C."/>
            <person name="Le Paslier D."/>
        </authorList>
    </citation>
    <scope>NUCLEOTIDE SEQUENCE</scope>
</reference>
<dbReference type="AlphaFoldDB" id="E6PN41"/>
<dbReference type="EMBL" id="CABM01000024">
    <property type="protein sequence ID" value="CBH96343.1"/>
    <property type="molecule type" value="Genomic_DNA"/>
</dbReference>
<proteinExistence type="predicted"/>